<evidence type="ECO:0000313" key="2">
    <source>
        <dbReference type="EMBL" id="GAA5046487.1"/>
    </source>
</evidence>
<organism evidence="2 3">
    <name type="scientific">Streptomyces similanensis</name>
    <dbReference type="NCBI Taxonomy" id="1274988"/>
    <lineage>
        <taxon>Bacteria</taxon>
        <taxon>Bacillati</taxon>
        <taxon>Actinomycetota</taxon>
        <taxon>Actinomycetes</taxon>
        <taxon>Kitasatosporales</taxon>
        <taxon>Streptomycetaceae</taxon>
        <taxon>Streptomyces</taxon>
    </lineage>
</organism>
<name>A0ABP9JWQ5_9ACTN</name>
<evidence type="ECO:0000256" key="1">
    <source>
        <dbReference type="SAM" id="Phobius"/>
    </source>
</evidence>
<protein>
    <submittedName>
        <fullName evidence="2">Uncharacterized protein</fullName>
    </submittedName>
</protein>
<reference evidence="3" key="1">
    <citation type="journal article" date="2019" name="Int. J. Syst. Evol. Microbiol.">
        <title>The Global Catalogue of Microorganisms (GCM) 10K type strain sequencing project: providing services to taxonomists for standard genome sequencing and annotation.</title>
        <authorList>
            <consortium name="The Broad Institute Genomics Platform"/>
            <consortium name="The Broad Institute Genome Sequencing Center for Infectious Disease"/>
            <person name="Wu L."/>
            <person name="Ma J."/>
        </authorList>
    </citation>
    <scope>NUCLEOTIDE SEQUENCE [LARGE SCALE GENOMIC DNA]</scope>
    <source>
        <strain evidence="3">JCM 18410</strain>
    </source>
</reference>
<keyword evidence="1" id="KW-0812">Transmembrane</keyword>
<keyword evidence="1" id="KW-1133">Transmembrane helix</keyword>
<sequence>MGLLPGVALAAALPGITLADTDSGPMFGYLFSFIVFAGVSTAIWSTPRDAHQAPLLLVILAVVGVAQDTLVWYLITWLTDVQVTNVGWAIAAAVIVRACCWAGVWLLPAGRAEEPEGAAGA</sequence>
<keyword evidence="3" id="KW-1185">Reference proteome</keyword>
<comment type="caution">
    <text evidence="2">The sequence shown here is derived from an EMBL/GenBank/DDBJ whole genome shotgun (WGS) entry which is preliminary data.</text>
</comment>
<feature type="transmembrane region" description="Helical" evidence="1">
    <location>
        <begin position="29"/>
        <end position="46"/>
    </location>
</feature>
<proteinExistence type="predicted"/>
<gene>
    <name evidence="2" type="ORF">GCM10023336_11050</name>
</gene>
<keyword evidence="1" id="KW-0472">Membrane</keyword>
<evidence type="ECO:0000313" key="3">
    <source>
        <dbReference type="Proteomes" id="UP001500124"/>
    </source>
</evidence>
<dbReference type="EMBL" id="BAABKC010000013">
    <property type="protein sequence ID" value="GAA5046487.1"/>
    <property type="molecule type" value="Genomic_DNA"/>
</dbReference>
<accession>A0ABP9JWQ5</accession>
<dbReference type="Proteomes" id="UP001500124">
    <property type="component" value="Unassembled WGS sequence"/>
</dbReference>
<feature type="transmembrane region" description="Helical" evidence="1">
    <location>
        <begin position="87"/>
        <end position="107"/>
    </location>
</feature>
<feature type="transmembrane region" description="Helical" evidence="1">
    <location>
        <begin position="53"/>
        <end position="75"/>
    </location>
</feature>